<dbReference type="AlphaFoldDB" id="A0A1I7WH47"/>
<sequence length="28" mass="3428">MNFQKYRMADKRISISLSFFSHLYSIPF</sequence>
<dbReference type="Proteomes" id="UP000095283">
    <property type="component" value="Unplaced"/>
</dbReference>
<dbReference type="WBParaSite" id="Hba_04319">
    <property type="protein sequence ID" value="Hba_04319"/>
    <property type="gene ID" value="Hba_04319"/>
</dbReference>
<protein>
    <submittedName>
        <fullName evidence="2">Uncharacterized protein</fullName>
    </submittedName>
</protein>
<keyword evidence="1" id="KW-1185">Reference proteome</keyword>
<evidence type="ECO:0000313" key="1">
    <source>
        <dbReference type="Proteomes" id="UP000095283"/>
    </source>
</evidence>
<organism evidence="1 2">
    <name type="scientific">Heterorhabditis bacteriophora</name>
    <name type="common">Entomopathogenic nematode worm</name>
    <dbReference type="NCBI Taxonomy" id="37862"/>
    <lineage>
        <taxon>Eukaryota</taxon>
        <taxon>Metazoa</taxon>
        <taxon>Ecdysozoa</taxon>
        <taxon>Nematoda</taxon>
        <taxon>Chromadorea</taxon>
        <taxon>Rhabditida</taxon>
        <taxon>Rhabditina</taxon>
        <taxon>Rhabditomorpha</taxon>
        <taxon>Strongyloidea</taxon>
        <taxon>Heterorhabditidae</taxon>
        <taxon>Heterorhabditis</taxon>
    </lineage>
</organism>
<evidence type="ECO:0000313" key="2">
    <source>
        <dbReference type="WBParaSite" id="Hba_04319"/>
    </source>
</evidence>
<proteinExistence type="predicted"/>
<name>A0A1I7WH47_HETBA</name>
<reference evidence="2" key="1">
    <citation type="submission" date="2016-11" db="UniProtKB">
        <authorList>
            <consortium name="WormBaseParasite"/>
        </authorList>
    </citation>
    <scope>IDENTIFICATION</scope>
</reference>
<accession>A0A1I7WH47</accession>